<reference evidence="4" key="1">
    <citation type="submission" date="2021-05" db="EMBL/GenBank/DDBJ databases">
        <title>A free-living protist that lacks canonical eukaryotic 1 DNA replication and segregation systems.</title>
        <authorList>
            <person name="Salas-Leiva D.E."/>
            <person name="Tromer E.C."/>
            <person name="Curtis B.A."/>
            <person name="Jerlstrom-Hultqvist J."/>
            <person name="Kolisko M."/>
            <person name="Yi Z."/>
            <person name="Salas-Leiva J.S."/>
            <person name="Gallot-Lavallee L."/>
            <person name="Kops G.J.P.L."/>
            <person name="Archibald J.M."/>
            <person name="Simpson A.G.B."/>
            <person name="Roger A.J."/>
        </authorList>
    </citation>
    <scope>NUCLEOTIDE SEQUENCE</scope>
    <source>
        <strain evidence="4">BICM</strain>
    </source>
</reference>
<feature type="compositionally biased region" description="Basic residues" evidence="1">
    <location>
        <begin position="92"/>
        <end position="118"/>
    </location>
</feature>
<feature type="transmembrane region" description="Helical" evidence="2">
    <location>
        <begin position="21"/>
        <end position="40"/>
    </location>
</feature>
<dbReference type="AlphaFoldDB" id="A0A8J6B3Y8"/>
<keyword evidence="2" id="KW-0472">Membrane</keyword>
<name>A0A8J6B3Y8_9EUKA</name>
<proteinExistence type="predicted"/>
<evidence type="ECO:0000313" key="4">
    <source>
        <dbReference type="EMBL" id="KAG9395208.1"/>
    </source>
</evidence>
<keyword evidence="5" id="KW-1185">Reference proteome</keyword>
<keyword evidence="2" id="KW-1133">Transmembrane helix</keyword>
<protein>
    <submittedName>
        <fullName evidence="4">Uncharacterized protein</fullName>
    </submittedName>
</protein>
<feature type="transmembrane region" description="Helical" evidence="2">
    <location>
        <begin position="52"/>
        <end position="85"/>
    </location>
</feature>
<keyword evidence="2" id="KW-0812">Transmembrane</keyword>
<dbReference type="Proteomes" id="UP000717585">
    <property type="component" value="Unassembled WGS sequence"/>
</dbReference>
<gene>
    <name evidence="3" type="ORF">J8273_0427</name>
    <name evidence="4" type="ORF">J8273_0428</name>
</gene>
<evidence type="ECO:0000313" key="3">
    <source>
        <dbReference type="EMBL" id="KAG9395207.1"/>
    </source>
</evidence>
<evidence type="ECO:0000256" key="2">
    <source>
        <dbReference type="SAM" id="Phobius"/>
    </source>
</evidence>
<dbReference type="EMBL" id="JAHDYR010000012">
    <property type="protein sequence ID" value="KAG9395208.1"/>
    <property type="molecule type" value="Genomic_DNA"/>
</dbReference>
<sequence>MSFIDAVLELRAPKVDQEKGLIFWILNIIPGLGTTIAAFMTGDDDNKIIGIIQIVLIFVSWVPAVGQFIFVCNWVFSIFWGFLMFSEAQGKSHARGPRGNNGKHKGAGRGKGRGNGHH</sequence>
<evidence type="ECO:0000313" key="5">
    <source>
        <dbReference type="Proteomes" id="UP000717585"/>
    </source>
</evidence>
<evidence type="ECO:0000256" key="1">
    <source>
        <dbReference type="SAM" id="MobiDB-lite"/>
    </source>
</evidence>
<feature type="region of interest" description="Disordered" evidence="1">
    <location>
        <begin position="91"/>
        <end position="118"/>
    </location>
</feature>
<accession>A0A8J6B3Y8</accession>
<dbReference type="EMBL" id="JAHDYR010000012">
    <property type="protein sequence ID" value="KAG9395207.1"/>
    <property type="molecule type" value="Genomic_DNA"/>
</dbReference>
<organism evidence="4 5">
    <name type="scientific">Carpediemonas membranifera</name>
    <dbReference type="NCBI Taxonomy" id="201153"/>
    <lineage>
        <taxon>Eukaryota</taxon>
        <taxon>Metamonada</taxon>
        <taxon>Carpediemonas-like organisms</taxon>
        <taxon>Carpediemonas</taxon>
    </lineage>
</organism>
<comment type="caution">
    <text evidence="4">The sequence shown here is derived from an EMBL/GenBank/DDBJ whole genome shotgun (WGS) entry which is preliminary data.</text>
</comment>